<protein>
    <submittedName>
        <fullName evidence="1">Uncharacterized protein</fullName>
    </submittedName>
</protein>
<dbReference type="AlphaFoldDB" id="A0A1Q9ANC7"/>
<reference evidence="1 2" key="1">
    <citation type="submission" date="2016-09" db="EMBL/GenBank/DDBJ databases">
        <title>Rhizobium sp. nov., a novel species isolated from the rice rhizosphere.</title>
        <authorList>
            <person name="Zhao J."/>
            <person name="Zhang X."/>
        </authorList>
    </citation>
    <scope>NUCLEOTIDE SEQUENCE [LARGE SCALE GENOMIC DNA]</scope>
    <source>
        <strain evidence="1 2">MH17</strain>
    </source>
</reference>
<sequence length="799" mass="86858">MAISLLDALDLRAAPAREKLDLDSAALFPEEHFARRSDLNIPGIDGLQNRLQDIDQAIETERDERAADDAELRQDLDGFRGDLQFEADERERQDAMIRTSVVSEREAREAGDNALDGRADALELEVTTARNGFPSLDGRLDAGDQALADEVAAREAADHALDGRTDALELEVTTARNGFPTLDGRLDAGDQALADEVTARLAADAIHDDKISGYGSRDILDLAKKYVRAGYDNVVFGINWRILSAYRERDDTSIIGTRALEMAAYRVDNDPRFLRSGLAAAVLDRLGRIVTGLRLRDDTFLIGATGLETGGGWRMAKERRLGRSGLIAPVIDSARRLISAYRLRDGAHVFFGRRLDVAGIRLDRGDKYARSGIVGALFDRAGHLIRGQHPRLDREMIGAAGIQTRFQAWNGIDPRALARSGFLRADVDPARNILTAVKADGTRYAEGEVQPDPPDHGFELTLEGGAVISNDRKTGARLKLSRTGQVASAPLIAPDGMARWTADGTTWFSPVDVAKSHRVMPMREVLGVGDSLMEADWGAEFATMSGIPFRNIGRSAATSRNCAARVGAVPLRLYSVTGEIPASGTVQVSTLDKLGFASFYAEGSVSGIPALWGGVAGMLSWDRPSGVMRWTRTTPGAAIPLTGSLPCIWPPIENITGAALPDLLERRLILDWGRNNPDEPERILADFEATIAAQPTAVKQFLVCPFMPERDEVLTNHPRARNRAWLLAECRKRWPDNTVDKLAAFIAAGNPADPDDAAAIAAGYPPPSLMQPDRIHPNAAGRTVTATFYVNIFQAKGWA</sequence>
<dbReference type="RefSeq" id="WP_075633856.1">
    <property type="nucleotide sequence ID" value="NZ_MKIO01000021.1"/>
</dbReference>
<dbReference type="STRING" id="1672749.BJF92_12245"/>
<dbReference type="EMBL" id="MKIO01000021">
    <property type="protein sequence ID" value="OLP56835.1"/>
    <property type="molecule type" value="Genomic_DNA"/>
</dbReference>
<dbReference type="Proteomes" id="UP000186143">
    <property type="component" value="Unassembled WGS sequence"/>
</dbReference>
<organism evidence="1 2">
    <name type="scientific">Xaviernesmea rhizosphaerae</name>
    <dbReference type="NCBI Taxonomy" id="1672749"/>
    <lineage>
        <taxon>Bacteria</taxon>
        <taxon>Pseudomonadati</taxon>
        <taxon>Pseudomonadota</taxon>
        <taxon>Alphaproteobacteria</taxon>
        <taxon>Hyphomicrobiales</taxon>
        <taxon>Rhizobiaceae</taxon>
        <taxon>Rhizobium/Agrobacterium group</taxon>
        <taxon>Xaviernesmea</taxon>
    </lineage>
</organism>
<proteinExistence type="predicted"/>
<dbReference type="SUPFAM" id="SSF52266">
    <property type="entry name" value="SGNH hydrolase"/>
    <property type="match status" value="1"/>
</dbReference>
<comment type="caution">
    <text evidence="1">The sequence shown here is derived from an EMBL/GenBank/DDBJ whole genome shotgun (WGS) entry which is preliminary data.</text>
</comment>
<evidence type="ECO:0000313" key="2">
    <source>
        <dbReference type="Proteomes" id="UP000186143"/>
    </source>
</evidence>
<name>A0A1Q9ANC7_9HYPH</name>
<gene>
    <name evidence="1" type="ORF">BJF92_12245</name>
</gene>
<accession>A0A1Q9ANC7</accession>
<evidence type="ECO:0000313" key="1">
    <source>
        <dbReference type="EMBL" id="OLP56835.1"/>
    </source>
</evidence>